<evidence type="ECO:0000256" key="4">
    <source>
        <dbReference type="ARBA" id="ARBA00022741"/>
    </source>
</evidence>
<sequence>LKVIDFGSSCLKDQQLYTYIQSRFYRSPEVILGAPYGLSIDMWSVGCIVAELYTGYPIFPGEDEQEQLGLMMEVLGIPPPEFLKHASRKSVFFDSKGQPRPPADPKAKRRRAASKSLKAALRCQDERFLDFLERCMMWEPERRLRPDQALKHDWIT</sequence>
<evidence type="ECO:0000313" key="10">
    <source>
        <dbReference type="Proteomes" id="UP000267251"/>
    </source>
</evidence>
<dbReference type="GO" id="GO:0005856">
    <property type="term" value="C:cytoskeleton"/>
    <property type="evidence" value="ECO:0007669"/>
    <property type="project" value="TreeGrafter"/>
</dbReference>
<dbReference type="AlphaFoldDB" id="A0A4V1IYK2"/>
<dbReference type="Proteomes" id="UP000267251">
    <property type="component" value="Unassembled WGS sequence"/>
</dbReference>
<dbReference type="SUPFAM" id="SSF56112">
    <property type="entry name" value="Protein kinase-like (PK-like)"/>
    <property type="match status" value="1"/>
</dbReference>
<dbReference type="OrthoDB" id="2649at2759"/>
<evidence type="ECO:0000256" key="7">
    <source>
        <dbReference type="SAM" id="MobiDB-lite"/>
    </source>
</evidence>
<dbReference type="SMART" id="SM00220">
    <property type="entry name" value="S_TKc"/>
    <property type="match status" value="1"/>
</dbReference>
<feature type="non-terminal residue" evidence="9">
    <location>
        <position position="1"/>
    </location>
</feature>
<evidence type="ECO:0000256" key="2">
    <source>
        <dbReference type="ARBA" id="ARBA00022527"/>
    </source>
</evidence>
<dbReference type="Gene3D" id="1.10.510.10">
    <property type="entry name" value="Transferase(Phosphotransferase) domain 1"/>
    <property type="match status" value="1"/>
</dbReference>
<accession>A0A4V1IYK2</accession>
<dbReference type="PROSITE" id="PS50011">
    <property type="entry name" value="PROTEIN_KINASE_DOM"/>
    <property type="match status" value="1"/>
</dbReference>
<evidence type="ECO:0000313" key="9">
    <source>
        <dbReference type="EMBL" id="RKP14849.1"/>
    </source>
</evidence>
<name>A0A4V1IYK2_9FUNG</name>
<keyword evidence="3" id="KW-0808">Transferase</keyword>
<dbReference type="InterPro" id="IPR050494">
    <property type="entry name" value="Ser_Thr_dual-spec_kinase"/>
</dbReference>
<evidence type="ECO:0000256" key="5">
    <source>
        <dbReference type="ARBA" id="ARBA00022777"/>
    </source>
</evidence>
<dbReference type="Pfam" id="PF00069">
    <property type="entry name" value="Pkinase"/>
    <property type="match status" value="1"/>
</dbReference>
<dbReference type="EMBL" id="KZ987784">
    <property type="protein sequence ID" value="RKP14849.1"/>
    <property type="molecule type" value="Genomic_DNA"/>
</dbReference>
<dbReference type="GO" id="GO:0005737">
    <property type="term" value="C:cytoplasm"/>
    <property type="evidence" value="ECO:0007669"/>
    <property type="project" value="TreeGrafter"/>
</dbReference>
<evidence type="ECO:0000256" key="3">
    <source>
        <dbReference type="ARBA" id="ARBA00022679"/>
    </source>
</evidence>
<protein>
    <submittedName>
        <fullName evidence="9">Kinase-like domain-containing protein</fullName>
    </submittedName>
</protein>
<gene>
    <name evidence="9" type="ORF">BJ684DRAFT_613</name>
</gene>
<dbReference type="PANTHER" id="PTHR24058">
    <property type="entry name" value="DUAL SPECIFICITY PROTEIN KINASE"/>
    <property type="match status" value="1"/>
</dbReference>
<keyword evidence="6" id="KW-0067">ATP-binding</keyword>
<evidence type="ECO:0000259" key="8">
    <source>
        <dbReference type="PROSITE" id="PS50011"/>
    </source>
</evidence>
<keyword evidence="5 9" id="KW-0418">Kinase</keyword>
<organism evidence="9 10">
    <name type="scientific">Piptocephalis cylindrospora</name>
    <dbReference type="NCBI Taxonomy" id="1907219"/>
    <lineage>
        <taxon>Eukaryota</taxon>
        <taxon>Fungi</taxon>
        <taxon>Fungi incertae sedis</taxon>
        <taxon>Zoopagomycota</taxon>
        <taxon>Zoopagomycotina</taxon>
        <taxon>Zoopagomycetes</taxon>
        <taxon>Zoopagales</taxon>
        <taxon>Piptocephalidaceae</taxon>
        <taxon>Piptocephalis</taxon>
    </lineage>
</organism>
<feature type="non-terminal residue" evidence="9">
    <location>
        <position position="156"/>
    </location>
</feature>
<dbReference type="InterPro" id="IPR011009">
    <property type="entry name" value="Kinase-like_dom_sf"/>
</dbReference>
<evidence type="ECO:0000256" key="1">
    <source>
        <dbReference type="ARBA" id="ARBA00008867"/>
    </source>
</evidence>
<feature type="region of interest" description="Disordered" evidence="7">
    <location>
        <begin position="91"/>
        <end position="111"/>
    </location>
</feature>
<keyword evidence="4" id="KW-0547">Nucleotide-binding</keyword>
<evidence type="ECO:0000256" key="6">
    <source>
        <dbReference type="ARBA" id="ARBA00022840"/>
    </source>
</evidence>
<keyword evidence="10" id="KW-1185">Reference proteome</keyword>
<comment type="similarity">
    <text evidence="1">Belongs to the protein kinase superfamily. CMGC Ser/Thr protein kinase family. MNB/DYRK subfamily.</text>
</comment>
<dbReference type="PANTHER" id="PTHR24058:SF22">
    <property type="entry name" value="DUAL SPECIFICITY TYROSINE-PHOSPHORYLATION-REGULATED KINASE 4"/>
    <property type="match status" value="1"/>
</dbReference>
<dbReference type="InterPro" id="IPR000719">
    <property type="entry name" value="Prot_kinase_dom"/>
</dbReference>
<keyword evidence="2" id="KW-0723">Serine/threonine-protein kinase</keyword>
<proteinExistence type="inferred from homology"/>
<dbReference type="GO" id="GO:0004674">
    <property type="term" value="F:protein serine/threonine kinase activity"/>
    <property type="evidence" value="ECO:0007669"/>
    <property type="project" value="UniProtKB-KW"/>
</dbReference>
<feature type="domain" description="Protein kinase" evidence="8">
    <location>
        <begin position="1"/>
        <end position="155"/>
    </location>
</feature>
<reference evidence="10" key="1">
    <citation type="journal article" date="2018" name="Nat. Microbiol.">
        <title>Leveraging single-cell genomics to expand the fungal tree of life.</title>
        <authorList>
            <person name="Ahrendt S.R."/>
            <person name="Quandt C.A."/>
            <person name="Ciobanu D."/>
            <person name="Clum A."/>
            <person name="Salamov A."/>
            <person name="Andreopoulos B."/>
            <person name="Cheng J.F."/>
            <person name="Woyke T."/>
            <person name="Pelin A."/>
            <person name="Henrissat B."/>
            <person name="Reynolds N.K."/>
            <person name="Benny G.L."/>
            <person name="Smith M.E."/>
            <person name="James T.Y."/>
            <person name="Grigoriev I.V."/>
        </authorList>
    </citation>
    <scope>NUCLEOTIDE SEQUENCE [LARGE SCALE GENOMIC DNA]</scope>
</reference>
<dbReference type="GO" id="GO:0005524">
    <property type="term" value="F:ATP binding"/>
    <property type="evidence" value="ECO:0007669"/>
    <property type="project" value="UniProtKB-KW"/>
</dbReference>